<dbReference type="EMBL" id="KZ613746">
    <property type="protein sequence ID" value="PMD65684.1"/>
    <property type="molecule type" value="Genomic_DNA"/>
</dbReference>
<evidence type="ECO:0000256" key="1">
    <source>
        <dbReference type="SAM" id="MobiDB-lite"/>
    </source>
</evidence>
<organism evidence="2 3">
    <name type="scientific">Hyaloscypha bicolor E</name>
    <dbReference type="NCBI Taxonomy" id="1095630"/>
    <lineage>
        <taxon>Eukaryota</taxon>
        <taxon>Fungi</taxon>
        <taxon>Dikarya</taxon>
        <taxon>Ascomycota</taxon>
        <taxon>Pezizomycotina</taxon>
        <taxon>Leotiomycetes</taxon>
        <taxon>Helotiales</taxon>
        <taxon>Hyaloscyphaceae</taxon>
        <taxon>Hyaloscypha</taxon>
        <taxon>Hyaloscypha bicolor</taxon>
    </lineage>
</organism>
<evidence type="ECO:0000313" key="2">
    <source>
        <dbReference type="EMBL" id="PMD65684.1"/>
    </source>
</evidence>
<evidence type="ECO:0000313" key="3">
    <source>
        <dbReference type="Proteomes" id="UP000235371"/>
    </source>
</evidence>
<accession>A0A2J6TRP1</accession>
<feature type="compositionally biased region" description="Basic and acidic residues" evidence="1">
    <location>
        <begin position="232"/>
        <end position="247"/>
    </location>
</feature>
<dbReference type="OrthoDB" id="3554435at2759"/>
<dbReference type="Proteomes" id="UP000235371">
    <property type="component" value="Unassembled WGS sequence"/>
</dbReference>
<dbReference type="AlphaFoldDB" id="A0A2J6TRP1"/>
<reference evidence="2 3" key="1">
    <citation type="submission" date="2016-04" db="EMBL/GenBank/DDBJ databases">
        <title>A degradative enzymes factory behind the ericoid mycorrhizal symbiosis.</title>
        <authorList>
            <consortium name="DOE Joint Genome Institute"/>
            <person name="Martino E."/>
            <person name="Morin E."/>
            <person name="Grelet G."/>
            <person name="Kuo A."/>
            <person name="Kohler A."/>
            <person name="Daghino S."/>
            <person name="Barry K."/>
            <person name="Choi C."/>
            <person name="Cichocki N."/>
            <person name="Clum A."/>
            <person name="Copeland A."/>
            <person name="Hainaut M."/>
            <person name="Haridas S."/>
            <person name="Labutti K."/>
            <person name="Lindquist E."/>
            <person name="Lipzen A."/>
            <person name="Khouja H.-R."/>
            <person name="Murat C."/>
            <person name="Ohm R."/>
            <person name="Olson A."/>
            <person name="Spatafora J."/>
            <person name="Veneault-Fourrey C."/>
            <person name="Henrissat B."/>
            <person name="Grigoriev I."/>
            <person name="Martin F."/>
            <person name="Perotto S."/>
        </authorList>
    </citation>
    <scope>NUCLEOTIDE SEQUENCE [LARGE SCALE GENOMIC DNA]</scope>
    <source>
        <strain evidence="2 3">E</strain>
    </source>
</reference>
<name>A0A2J6TRP1_9HELO</name>
<protein>
    <submittedName>
        <fullName evidence="2">Uncharacterized protein</fullName>
    </submittedName>
</protein>
<dbReference type="InParanoid" id="A0A2J6TRP1"/>
<dbReference type="RefSeq" id="XP_024742588.1">
    <property type="nucleotide sequence ID" value="XM_024870865.1"/>
</dbReference>
<proteinExistence type="predicted"/>
<dbReference type="GeneID" id="36578947"/>
<keyword evidence="3" id="KW-1185">Reference proteome</keyword>
<sequence>MAKEFSPEDFEPIYHQTIVITIAIQENPESTLSVLSPYLVDIHTKLSSLIFKASNPNSLLRKRCSDRHGEWLQIQYDLQNTLCEAQDLIDSLSKSDVLEIGDQGGAGLEKIEEELAVHTFNIGEFIDSLGLSKLARKEPALGEIEKLLVDAARDERERLGKNRVAEIPDVNRLGGLGRIMEMLRANGVDRKELHRLDTKIKQLIVWVLRNEEELTMVRDLEGFGDLGKGKHVEAEKEPELHNEDQDKNFPGLGPAVGHTEQHKEEHDDEAKKAEEARRHEAELDDDYDTVSIDSFVLV</sequence>
<feature type="compositionally biased region" description="Basic and acidic residues" evidence="1">
    <location>
        <begin position="259"/>
        <end position="281"/>
    </location>
</feature>
<feature type="region of interest" description="Disordered" evidence="1">
    <location>
        <begin position="232"/>
        <end position="285"/>
    </location>
</feature>
<gene>
    <name evidence="2" type="ORF">K444DRAFT_184949</name>
</gene>